<dbReference type="EMBL" id="CM042017">
    <property type="protein sequence ID" value="KAI3689949.1"/>
    <property type="molecule type" value="Genomic_DNA"/>
</dbReference>
<reference evidence="1 2" key="2">
    <citation type="journal article" date="2022" name="Mol. Ecol. Resour.">
        <title>The genomes of chicory, endive, great burdock and yacon provide insights into Asteraceae paleo-polyploidization history and plant inulin production.</title>
        <authorList>
            <person name="Fan W."/>
            <person name="Wang S."/>
            <person name="Wang H."/>
            <person name="Wang A."/>
            <person name="Jiang F."/>
            <person name="Liu H."/>
            <person name="Zhao H."/>
            <person name="Xu D."/>
            <person name="Zhang Y."/>
        </authorList>
    </citation>
    <scope>NUCLEOTIDE SEQUENCE [LARGE SCALE GENOMIC DNA]</scope>
    <source>
        <strain evidence="2">cv. Punajuju</strain>
        <tissue evidence="1">Leaves</tissue>
    </source>
</reference>
<name>A0ACB8YYB4_CICIN</name>
<dbReference type="Proteomes" id="UP001055811">
    <property type="component" value="Linkage Group LG09"/>
</dbReference>
<organism evidence="1 2">
    <name type="scientific">Cichorium intybus</name>
    <name type="common">Chicory</name>
    <dbReference type="NCBI Taxonomy" id="13427"/>
    <lineage>
        <taxon>Eukaryota</taxon>
        <taxon>Viridiplantae</taxon>
        <taxon>Streptophyta</taxon>
        <taxon>Embryophyta</taxon>
        <taxon>Tracheophyta</taxon>
        <taxon>Spermatophyta</taxon>
        <taxon>Magnoliopsida</taxon>
        <taxon>eudicotyledons</taxon>
        <taxon>Gunneridae</taxon>
        <taxon>Pentapetalae</taxon>
        <taxon>asterids</taxon>
        <taxon>campanulids</taxon>
        <taxon>Asterales</taxon>
        <taxon>Asteraceae</taxon>
        <taxon>Cichorioideae</taxon>
        <taxon>Cichorieae</taxon>
        <taxon>Cichoriinae</taxon>
        <taxon>Cichorium</taxon>
    </lineage>
</organism>
<reference evidence="2" key="1">
    <citation type="journal article" date="2022" name="Mol. Ecol. Resour.">
        <title>The genomes of chicory, endive, great burdock and yacon provide insights into Asteraceae palaeo-polyploidization history and plant inulin production.</title>
        <authorList>
            <person name="Fan W."/>
            <person name="Wang S."/>
            <person name="Wang H."/>
            <person name="Wang A."/>
            <person name="Jiang F."/>
            <person name="Liu H."/>
            <person name="Zhao H."/>
            <person name="Xu D."/>
            <person name="Zhang Y."/>
        </authorList>
    </citation>
    <scope>NUCLEOTIDE SEQUENCE [LARGE SCALE GENOMIC DNA]</scope>
    <source>
        <strain evidence="2">cv. Punajuju</strain>
    </source>
</reference>
<sequence length="69" mass="7431">MNSIFRGRDVGVKIAGNKQGAVDAGQKPKFTKSIASRMPQDQSKGMQVGDSIQDDKGLEKRVNTGKTSH</sequence>
<keyword evidence="2" id="KW-1185">Reference proteome</keyword>
<gene>
    <name evidence="1" type="ORF">L2E82_47920</name>
</gene>
<proteinExistence type="predicted"/>
<protein>
    <submittedName>
        <fullName evidence="1">Uncharacterized protein</fullName>
    </submittedName>
</protein>
<evidence type="ECO:0000313" key="1">
    <source>
        <dbReference type="EMBL" id="KAI3689949.1"/>
    </source>
</evidence>
<comment type="caution">
    <text evidence="1">The sequence shown here is derived from an EMBL/GenBank/DDBJ whole genome shotgun (WGS) entry which is preliminary data.</text>
</comment>
<accession>A0ACB8YYB4</accession>
<evidence type="ECO:0000313" key="2">
    <source>
        <dbReference type="Proteomes" id="UP001055811"/>
    </source>
</evidence>